<dbReference type="Proteomes" id="UP000233375">
    <property type="component" value="Unassembled WGS sequence"/>
</dbReference>
<dbReference type="PANTHER" id="PTHR42781">
    <property type="entry name" value="SPERMIDINE/PUTRESCINE IMPORT ATP-BINDING PROTEIN POTA"/>
    <property type="match status" value="1"/>
</dbReference>
<reference evidence="5 6" key="1">
    <citation type="journal article" date="2003" name="Int. J. Syst. Evol. Microbiol.">
        <title>Bacillus nealsonii sp. nov., isolated from a spacecraft-assembly facility, whose spores are gamma-radiation resistant.</title>
        <authorList>
            <person name="Venkateswaran K."/>
            <person name="Kempf M."/>
            <person name="Chen F."/>
            <person name="Satomi M."/>
            <person name="Nicholson W."/>
            <person name="Kern R."/>
        </authorList>
    </citation>
    <scope>NUCLEOTIDE SEQUENCE [LARGE SCALE GENOMIC DNA]</scope>
    <source>
        <strain evidence="5 6">FO-92</strain>
    </source>
</reference>
<gene>
    <name evidence="5" type="ORF">CWS01_17925</name>
</gene>
<organism evidence="5 6">
    <name type="scientific">Niallia nealsonii</name>
    <dbReference type="NCBI Taxonomy" id="115979"/>
    <lineage>
        <taxon>Bacteria</taxon>
        <taxon>Bacillati</taxon>
        <taxon>Bacillota</taxon>
        <taxon>Bacilli</taxon>
        <taxon>Bacillales</taxon>
        <taxon>Bacillaceae</taxon>
        <taxon>Niallia</taxon>
    </lineage>
</organism>
<evidence type="ECO:0000256" key="2">
    <source>
        <dbReference type="ARBA" id="ARBA00022741"/>
    </source>
</evidence>
<dbReference type="GO" id="GO:0016887">
    <property type="term" value="F:ATP hydrolysis activity"/>
    <property type="evidence" value="ECO:0007669"/>
    <property type="project" value="InterPro"/>
</dbReference>
<dbReference type="SUPFAM" id="SSF52540">
    <property type="entry name" value="P-loop containing nucleoside triphosphate hydrolases"/>
    <property type="match status" value="1"/>
</dbReference>
<dbReference type="PROSITE" id="PS00211">
    <property type="entry name" value="ABC_TRANSPORTER_1"/>
    <property type="match status" value="1"/>
</dbReference>
<dbReference type="InterPro" id="IPR050093">
    <property type="entry name" value="ABC_SmlMolc_Importer"/>
</dbReference>
<dbReference type="Gene3D" id="3.40.50.300">
    <property type="entry name" value="P-loop containing nucleotide triphosphate hydrolases"/>
    <property type="match status" value="1"/>
</dbReference>
<dbReference type="Pfam" id="PF00005">
    <property type="entry name" value="ABC_tran"/>
    <property type="match status" value="1"/>
</dbReference>
<keyword evidence="2" id="KW-0547">Nucleotide-binding</keyword>
<keyword evidence="1" id="KW-0813">Transport</keyword>
<sequence length="212" mass="24273">MLAIKIKKNLPHFTIDVELKENNNIVILFGPSGSGKTTILNCIAGLDNPDEGLIQLNQKTFYQTNRKSVKIQQRKVGYLFQDFALFPHMTVEKNIQYGMKSQELMNRLVQSVGIEHLLKKYPKQISGGEKQRVALARALATEPDILLLDEPFSSLDQETKKECYAELLRLHEMWDIPIIMVTHDYEEAKKLGNHIIHLKKGKIVNREKLHAG</sequence>
<keyword evidence="3" id="KW-0067">ATP-binding</keyword>
<keyword evidence="6" id="KW-1185">Reference proteome</keyword>
<dbReference type="PANTHER" id="PTHR42781:SF4">
    <property type="entry name" value="SPERMIDINE_PUTRESCINE IMPORT ATP-BINDING PROTEIN POTA"/>
    <property type="match status" value="1"/>
</dbReference>
<evidence type="ECO:0000313" key="6">
    <source>
        <dbReference type="Proteomes" id="UP000233375"/>
    </source>
</evidence>
<evidence type="ECO:0000256" key="1">
    <source>
        <dbReference type="ARBA" id="ARBA00022448"/>
    </source>
</evidence>
<comment type="caution">
    <text evidence="5">The sequence shown here is derived from an EMBL/GenBank/DDBJ whole genome shotgun (WGS) entry which is preliminary data.</text>
</comment>
<name>A0A2N0YYG9_9BACI</name>
<proteinExistence type="predicted"/>
<evidence type="ECO:0000313" key="5">
    <source>
        <dbReference type="EMBL" id="PKG22307.1"/>
    </source>
</evidence>
<dbReference type="InterPro" id="IPR027417">
    <property type="entry name" value="P-loop_NTPase"/>
</dbReference>
<accession>A0A2N0YYG9</accession>
<dbReference type="PROSITE" id="PS50893">
    <property type="entry name" value="ABC_TRANSPORTER_2"/>
    <property type="match status" value="1"/>
</dbReference>
<dbReference type="GO" id="GO:0005524">
    <property type="term" value="F:ATP binding"/>
    <property type="evidence" value="ECO:0007669"/>
    <property type="project" value="UniProtKB-KW"/>
</dbReference>
<dbReference type="InterPro" id="IPR003439">
    <property type="entry name" value="ABC_transporter-like_ATP-bd"/>
</dbReference>
<evidence type="ECO:0000259" key="4">
    <source>
        <dbReference type="PROSITE" id="PS50893"/>
    </source>
</evidence>
<feature type="domain" description="ABC transporter" evidence="4">
    <location>
        <begin position="1"/>
        <end position="211"/>
    </location>
</feature>
<dbReference type="AlphaFoldDB" id="A0A2N0YYG9"/>
<protein>
    <submittedName>
        <fullName evidence="5">ABC transporter</fullName>
    </submittedName>
</protein>
<dbReference type="EMBL" id="PISE01000044">
    <property type="protein sequence ID" value="PKG22307.1"/>
    <property type="molecule type" value="Genomic_DNA"/>
</dbReference>
<dbReference type="RefSeq" id="WP_101178552.1">
    <property type="nucleotide sequence ID" value="NZ_PISE01000044.1"/>
</dbReference>
<dbReference type="OrthoDB" id="9802264at2"/>
<dbReference type="InterPro" id="IPR003593">
    <property type="entry name" value="AAA+_ATPase"/>
</dbReference>
<dbReference type="InterPro" id="IPR017871">
    <property type="entry name" value="ABC_transporter-like_CS"/>
</dbReference>
<dbReference type="SMART" id="SM00382">
    <property type="entry name" value="AAA"/>
    <property type="match status" value="1"/>
</dbReference>
<evidence type="ECO:0000256" key="3">
    <source>
        <dbReference type="ARBA" id="ARBA00022840"/>
    </source>
</evidence>